<sequence length="118" mass="12593">MLVRFVETHVLVADLDSVLRHKTKNSQDFHPSGIGALLASLTALAERVPLGCLLQRVPQVYHQIDLYGSQAVGLDEVLDLLGVAEQAGAFGVRQDDAAFGGQSGGKARSSMGEPKQPR</sequence>
<evidence type="ECO:0000313" key="3">
    <source>
        <dbReference type="Proteomes" id="UP000187486"/>
    </source>
</evidence>
<gene>
    <name evidence="2" type="ORF">BS329_35395</name>
</gene>
<feature type="region of interest" description="Disordered" evidence="1">
    <location>
        <begin position="95"/>
        <end position="118"/>
    </location>
</feature>
<proteinExistence type="predicted"/>
<dbReference type="AlphaFoldDB" id="A0A1R0KH92"/>
<evidence type="ECO:0000256" key="1">
    <source>
        <dbReference type="SAM" id="MobiDB-lite"/>
    </source>
</evidence>
<protein>
    <submittedName>
        <fullName evidence="2">Uncharacterized protein</fullName>
    </submittedName>
</protein>
<dbReference type="Proteomes" id="UP000187486">
    <property type="component" value="Unassembled WGS sequence"/>
</dbReference>
<accession>A0A1R0KH92</accession>
<dbReference type="EMBL" id="MQUQ01000021">
    <property type="protein sequence ID" value="OLZ45036.1"/>
    <property type="molecule type" value="Genomic_DNA"/>
</dbReference>
<reference evidence="2 3" key="1">
    <citation type="submission" date="2016-01" db="EMBL/GenBank/DDBJ databases">
        <title>Amycolatopsis coloradensis genome sequencing and assembly.</title>
        <authorList>
            <person name="Mayilraj S."/>
        </authorList>
    </citation>
    <scope>NUCLEOTIDE SEQUENCE [LARGE SCALE GENOMIC DNA]</scope>
    <source>
        <strain evidence="2 3">DSM 44225</strain>
    </source>
</reference>
<comment type="caution">
    <text evidence="2">The sequence shown here is derived from an EMBL/GenBank/DDBJ whole genome shotgun (WGS) entry which is preliminary data.</text>
</comment>
<name>A0A1R0KH92_9PSEU</name>
<keyword evidence="3" id="KW-1185">Reference proteome</keyword>
<evidence type="ECO:0000313" key="2">
    <source>
        <dbReference type="EMBL" id="OLZ45036.1"/>
    </source>
</evidence>
<organism evidence="2 3">
    <name type="scientific">Amycolatopsis coloradensis</name>
    <dbReference type="NCBI Taxonomy" id="76021"/>
    <lineage>
        <taxon>Bacteria</taxon>
        <taxon>Bacillati</taxon>
        <taxon>Actinomycetota</taxon>
        <taxon>Actinomycetes</taxon>
        <taxon>Pseudonocardiales</taxon>
        <taxon>Pseudonocardiaceae</taxon>
        <taxon>Amycolatopsis</taxon>
    </lineage>
</organism>